<dbReference type="PATRIC" id="fig|869719.3.peg.2105"/>
<evidence type="ECO:0000313" key="3">
    <source>
        <dbReference type="Proteomes" id="UP000074310"/>
    </source>
</evidence>
<evidence type="ECO:0000259" key="1">
    <source>
        <dbReference type="Pfam" id="PF12708"/>
    </source>
</evidence>
<dbReference type="Proteomes" id="UP000074310">
    <property type="component" value="Unassembled WGS sequence"/>
</dbReference>
<dbReference type="AlphaFoldDB" id="A0A147I105"/>
<name>A0A147I105_9SPHN</name>
<dbReference type="InterPro" id="IPR024535">
    <property type="entry name" value="RHGA/B-epi-like_pectate_lyase"/>
</dbReference>
<feature type="domain" description="Rhamnogalacturonase A/B/Epimerase-like pectate lyase" evidence="1">
    <location>
        <begin position="44"/>
        <end position="124"/>
    </location>
</feature>
<accession>A0A147I105</accession>
<dbReference type="SUPFAM" id="SSF51126">
    <property type="entry name" value="Pectin lyase-like"/>
    <property type="match status" value="1"/>
</dbReference>
<dbReference type="EMBL" id="LDTB01000043">
    <property type="protein sequence ID" value="KTT71174.1"/>
    <property type="molecule type" value="Genomic_DNA"/>
</dbReference>
<organism evidence="2 3">
    <name type="scientific">Sphingomonas endophytica</name>
    <dbReference type="NCBI Taxonomy" id="869719"/>
    <lineage>
        <taxon>Bacteria</taxon>
        <taxon>Pseudomonadati</taxon>
        <taxon>Pseudomonadota</taxon>
        <taxon>Alphaproteobacteria</taxon>
        <taxon>Sphingomonadales</taxon>
        <taxon>Sphingomonadaceae</taxon>
        <taxon>Sphingomonas</taxon>
    </lineage>
</organism>
<sequence>MTQNPDTGRRALLGAAAIMPLLTASSSPGAPPPSVGTGRIAGLIAVTDHGAVGDGIADDHAAITRAIAAARAQGGGTVILPHAGPWRVSAPIEIADDVTLTGTVQHTVVKQTGGDGDAVITGRDKARFRIANLTLIGTRPPGGRGAGGSACDGIALQGCSYFDIDTVRADYCRHGFRFRECFTFGVAQATALRCASYGFALSDGCTSFVLRNTTSWGCGGGWSIAGCAYGSLTGCACDLSDAGGKPGDPFGDSGGDYRRPAFIFDLSGSKGIAIIAPGCENCNSPWLYAEGTQATILSPFIFGMEAHTPDWRLIQLRGADSYSNVTIVNPFGFDAVANPAGAGTAILIENPQRQRLFLSGRWRVNAFDGGRAYPSKGLVVEGQQTLLDYTAVTMTPGGTRLLSPHPDDRASVTVEGLRKSLHLVRGGTGLFQLPVPAEGLFHLVAQGRCSMPGGATFAVLPRPGAPPARRWQETGSGIAIDEWFYLPPGGSQTGMLTIALQPGARVDLETLVMTCVEGQV</sequence>
<keyword evidence="3" id="KW-1185">Reference proteome</keyword>
<dbReference type="InterPro" id="IPR011050">
    <property type="entry name" value="Pectin_lyase_fold/virulence"/>
</dbReference>
<evidence type="ECO:0000313" key="2">
    <source>
        <dbReference type="EMBL" id="KTT71174.1"/>
    </source>
</evidence>
<reference evidence="2 3" key="1">
    <citation type="journal article" date="2016" name="Front. Microbiol.">
        <title>Genomic Resource of Rice Seed Associated Bacteria.</title>
        <authorList>
            <person name="Midha S."/>
            <person name="Bansal K."/>
            <person name="Sharma S."/>
            <person name="Kumar N."/>
            <person name="Patil P.P."/>
            <person name="Chaudhry V."/>
            <person name="Patil P.B."/>
        </authorList>
    </citation>
    <scope>NUCLEOTIDE SEQUENCE [LARGE SCALE GENOMIC DNA]</scope>
    <source>
        <strain evidence="2 3">NS334</strain>
    </source>
</reference>
<protein>
    <recommendedName>
        <fullName evidence="1">Rhamnogalacturonase A/B/Epimerase-like pectate lyase domain-containing protein</fullName>
    </recommendedName>
</protein>
<gene>
    <name evidence="2" type="ORF">NS334_10820</name>
</gene>
<comment type="caution">
    <text evidence="2">The sequence shown here is derived from an EMBL/GenBank/DDBJ whole genome shotgun (WGS) entry which is preliminary data.</text>
</comment>
<dbReference type="Gene3D" id="2.160.20.10">
    <property type="entry name" value="Single-stranded right-handed beta-helix, Pectin lyase-like"/>
    <property type="match status" value="1"/>
</dbReference>
<dbReference type="Pfam" id="PF12708">
    <property type="entry name" value="Pect-lyase_RHGA_epim"/>
    <property type="match status" value="1"/>
</dbReference>
<proteinExistence type="predicted"/>
<dbReference type="RefSeq" id="WP_058755971.1">
    <property type="nucleotide sequence ID" value="NZ_LDTB01000043.1"/>
</dbReference>
<dbReference type="InterPro" id="IPR012334">
    <property type="entry name" value="Pectin_lyas_fold"/>
</dbReference>